<organism evidence="2 3">
    <name type="scientific">Brachionus plicatilis</name>
    <name type="common">Marine rotifer</name>
    <name type="synonym">Brachionus muelleri</name>
    <dbReference type="NCBI Taxonomy" id="10195"/>
    <lineage>
        <taxon>Eukaryota</taxon>
        <taxon>Metazoa</taxon>
        <taxon>Spiralia</taxon>
        <taxon>Gnathifera</taxon>
        <taxon>Rotifera</taxon>
        <taxon>Eurotatoria</taxon>
        <taxon>Monogononta</taxon>
        <taxon>Pseudotrocha</taxon>
        <taxon>Ploima</taxon>
        <taxon>Brachionidae</taxon>
        <taxon>Brachionus</taxon>
    </lineage>
</organism>
<keyword evidence="1" id="KW-1133">Transmembrane helix</keyword>
<dbReference type="Proteomes" id="UP000276133">
    <property type="component" value="Unassembled WGS sequence"/>
</dbReference>
<comment type="caution">
    <text evidence="2">The sequence shown here is derived from an EMBL/GenBank/DDBJ whole genome shotgun (WGS) entry which is preliminary data.</text>
</comment>
<protein>
    <submittedName>
        <fullName evidence="2">Uncharacterized protein</fullName>
    </submittedName>
</protein>
<gene>
    <name evidence="2" type="ORF">BpHYR1_027304</name>
</gene>
<evidence type="ECO:0000256" key="1">
    <source>
        <dbReference type="SAM" id="Phobius"/>
    </source>
</evidence>
<name>A0A3M7T7R5_BRAPC</name>
<accession>A0A3M7T7R5</accession>
<dbReference type="EMBL" id="REGN01000167">
    <property type="protein sequence ID" value="RNA43979.1"/>
    <property type="molecule type" value="Genomic_DNA"/>
</dbReference>
<sequence length="69" mass="7739">MTSKSSKSNSKLSSLNDWLPAFSRASFKGANNLVVLLVEVVVVSVVVTNVEFFFQEEWFIFNIKLIAVI</sequence>
<keyword evidence="1" id="KW-0812">Transmembrane</keyword>
<feature type="transmembrane region" description="Helical" evidence="1">
    <location>
        <begin position="33"/>
        <end position="54"/>
    </location>
</feature>
<evidence type="ECO:0000313" key="3">
    <source>
        <dbReference type="Proteomes" id="UP000276133"/>
    </source>
</evidence>
<keyword evidence="3" id="KW-1185">Reference proteome</keyword>
<proteinExistence type="predicted"/>
<reference evidence="2 3" key="1">
    <citation type="journal article" date="2018" name="Sci. Rep.">
        <title>Genomic signatures of local adaptation to the degree of environmental predictability in rotifers.</title>
        <authorList>
            <person name="Franch-Gras L."/>
            <person name="Hahn C."/>
            <person name="Garcia-Roger E.M."/>
            <person name="Carmona M.J."/>
            <person name="Serra M."/>
            <person name="Gomez A."/>
        </authorList>
    </citation>
    <scope>NUCLEOTIDE SEQUENCE [LARGE SCALE GENOMIC DNA]</scope>
    <source>
        <strain evidence="2">HYR1</strain>
    </source>
</reference>
<keyword evidence="1" id="KW-0472">Membrane</keyword>
<evidence type="ECO:0000313" key="2">
    <source>
        <dbReference type="EMBL" id="RNA43979.1"/>
    </source>
</evidence>
<dbReference type="AlphaFoldDB" id="A0A3M7T7R5"/>